<proteinExistence type="predicted"/>
<reference evidence="2 3" key="1">
    <citation type="submission" date="2019-03" db="EMBL/GenBank/DDBJ databases">
        <title>Draft Genome Sequence of Massilia arenosa sp. nov., a Novel Massilia Species Isolated from a Sandy-loam Maize Soil.</title>
        <authorList>
            <person name="Raths R."/>
            <person name="Peta V."/>
            <person name="Bucking H."/>
        </authorList>
    </citation>
    <scope>NUCLEOTIDE SEQUENCE [LARGE SCALE GENOMIC DNA]</scope>
    <source>
        <strain evidence="2 3">MC02</strain>
    </source>
</reference>
<protein>
    <submittedName>
        <fullName evidence="2">PEP-CTERM sorting domain-containing protein</fullName>
    </submittedName>
</protein>
<sequence>MVFQFTFTGDGVDLSDPHLKVAFYGTGANKVGSLLSENVPAQPVPEPGEWAMLLAGLGVAGVAARWRRR</sequence>
<dbReference type="OrthoDB" id="8759669at2"/>
<evidence type="ECO:0000313" key="3">
    <source>
        <dbReference type="Proteomes" id="UP000298438"/>
    </source>
</evidence>
<dbReference type="Proteomes" id="UP000298438">
    <property type="component" value="Unassembled WGS sequence"/>
</dbReference>
<evidence type="ECO:0000259" key="1">
    <source>
        <dbReference type="Pfam" id="PF07589"/>
    </source>
</evidence>
<name>A0A4Y9S5V1_9BURK</name>
<dbReference type="InterPro" id="IPR013424">
    <property type="entry name" value="Ice-binding_C"/>
</dbReference>
<organism evidence="2 3">
    <name type="scientific">Zemynaea arenosa</name>
    <dbReference type="NCBI Taxonomy" id="2561931"/>
    <lineage>
        <taxon>Bacteria</taxon>
        <taxon>Pseudomonadati</taxon>
        <taxon>Pseudomonadota</taxon>
        <taxon>Betaproteobacteria</taxon>
        <taxon>Burkholderiales</taxon>
        <taxon>Oxalobacteraceae</taxon>
        <taxon>Telluria group</taxon>
        <taxon>Zemynaea</taxon>
    </lineage>
</organism>
<dbReference type="Pfam" id="PF07589">
    <property type="entry name" value="PEP-CTERM"/>
    <property type="match status" value="1"/>
</dbReference>
<dbReference type="NCBIfam" id="TIGR02595">
    <property type="entry name" value="PEP_CTERM"/>
    <property type="match status" value="1"/>
</dbReference>
<dbReference type="EMBL" id="SPVF01000235">
    <property type="protein sequence ID" value="TFW15389.1"/>
    <property type="molecule type" value="Genomic_DNA"/>
</dbReference>
<feature type="domain" description="Ice-binding protein C-terminal" evidence="1">
    <location>
        <begin position="43"/>
        <end position="68"/>
    </location>
</feature>
<keyword evidence="3" id="KW-1185">Reference proteome</keyword>
<evidence type="ECO:0000313" key="2">
    <source>
        <dbReference type="EMBL" id="TFW15389.1"/>
    </source>
</evidence>
<comment type="caution">
    <text evidence="2">The sequence shown here is derived from an EMBL/GenBank/DDBJ whole genome shotgun (WGS) entry which is preliminary data.</text>
</comment>
<dbReference type="AlphaFoldDB" id="A0A4Y9S5V1"/>
<accession>A0A4Y9S5V1</accession>
<gene>
    <name evidence="2" type="ORF">E4L96_18360</name>
</gene>